<dbReference type="NCBIfam" id="TIGR01785">
    <property type="entry name" value="TonB-hemin"/>
    <property type="match status" value="1"/>
</dbReference>
<dbReference type="InterPro" id="IPR036942">
    <property type="entry name" value="Beta-barrel_TonB_sf"/>
</dbReference>
<dbReference type="SMART" id="SM00965">
    <property type="entry name" value="STN"/>
    <property type="match status" value="1"/>
</dbReference>
<accession>A0AAD0ZFS0</accession>
<feature type="chain" id="PRO_5042119602" evidence="15">
    <location>
        <begin position="31"/>
        <end position="857"/>
    </location>
</feature>
<evidence type="ECO:0000313" key="18">
    <source>
        <dbReference type="Proteomes" id="UP000280455"/>
    </source>
</evidence>
<keyword evidence="17" id="KW-0675">Receptor</keyword>
<dbReference type="InterPro" id="IPR011276">
    <property type="entry name" value="TonB_haem/Hb_rcpt"/>
</dbReference>
<dbReference type="FunFam" id="2.40.170.20:FF:000014">
    <property type="entry name" value="TonB-dependent haem/haemoglobin receptor"/>
    <property type="match status" value="1"/>
</dbReference>
<evidence type="ECO:0000256" key="5">
    <source>
        <dbReference type="ARBA" id="ARBA00022496"/>
    </source>
</evidence>
<evidence type="ECO:0000256" key="9">
    <source>
        <dbReference type="ARBA" id="ARBA00023077"/>
    </source>
</evidence>
<dbReference type="AlphaFoldDB" id="A0AAD0ZFS0"/>
<evidence type="ECO:0000256" key="12">
    <source>
        <dbReference type="PROSITE-ProRule" id="PRU01360"/>
    </source>
</evidence>
<dbReference type="EMBL" id="CP027750">
    <property type="protein sequence ID" value="AZE28198.1"/>
    <property type="molecule type" value="Genomic_DNA"/>
</dbReference>
<keyword evidence="8" id="KW-0408">Iron</keyword>
<dbReference type="PANTHER" id="PTHR30442">
    <property type="entry name" value="IRON III DICITRATE TRANSPORT PROTEIN FECA"/>
    <property type="match status" value="1"/>
</dbReference>
<feature type="domain" description="Secretin/TonB short N-terminal" evidence="16">
    <location>
        <begin position="59"/>
        <end position="109"/>
    </location>
</feature>
<dbReference type="SUPFAM" id="SSF56935">
    <property type="entry name" value="Porins"/>
    <property type="match status" value="1"/>
</dbReference>
<protein>
    <submittedName>
        <fullName evidence="17">Ton-B dependent receptor</fullName>
    </submittedName>
</protein>
<evidence type="ECO:0000256" key="8">
    <source>
        <dbReference type="ARBA" id="ARBA00023004"/>
    </source>
</evidence>
<feature type="compositionally biased region" description="Basic and acidic residues" evidence="14">
    <location>
        <begin position="418"/>
        <end position="429"/>
    </location>
</feature>
<keyword evidence="11 12" id="KW-0998">Cell outer membrane</keyword>
<dbReference type="InterPro" id="IPR000531">
    <property type="entry name" value="Beta-barrel_TonB"/>
</dbReference>
<dbReference type="GO" id="GO:0009279">
    <property type="term" value="C:cell outer membrane"/>
    <property type="evidence" value="ECO:0007669"/>
    <property type="project" value="UniProtKB-SubCell"/>
</dbReference>
<name>A0AAD0ZFS0_9PSED</name>
<evidence type="ECO:0000256" key="3">
    <source>
        <dbReference type="ARBA" id="ARBA00022448"/>
    </source>
</evidence>
<proteinExistence type="inferred from homology"/>
<comment type="similarity">
    <text evidence="2 12 13">Belongs to the TonB-dependent receptor family.</text>
</comment>
<keyword evidence="10 12" id="KW-0472">Membrane</keyword>
<comment type="subcellular location">
    <subcellularLocation>
        <location evidence="1 12">Cell outer membrane</location>
        <topology evidence="1 12">Multi-pass membrane protein</topology>
    </subcellularLocation>
</comment>
<evidence type="ECO:0000256" key="1">
    <source>
        <dbReference type="ARBA" id="ARBA00004571"/>
    </source>
</evidence>
<evidence type="ECO:0000313" key="17">
    <source>
        <dbReference type="EMBL" id="AZE28198.1"/>
    </source>
</evidence>
<dbReference type="Pfam" id="PF07660">
    <property type="entry name" value="STN"/>
    <property type="match status" value="1"/>
</dbReference>
<dbReference type="Gene3D" id="2.40.170.20">
    <property type="entry name" value="TonB-dependent receptor, beta-barrel domain"/>
    <property type="match status" value="1"/>
</dbReference>
<dbReference type="RefSeq" id="WP_124301210.1">
    <property type="nucleotide sequence ID" value="NZ_CP027750.1"/>
</dbReference>
<dbReference type="CDD" id="cd01347">
    <property type="entry name" value="ligand_gated_channel"/>
    <property type="match status" value="1"/>
</dbReference>
<sequence>MFRVPYHLQLICSRPTLLAACLAFSLQGQAQIQAESFAFALPAQPLAASLSQVAQQAKIQLLFDEELLRNVKAPALKGDFSPEAAIQQLLGGSQFSLVKVDQTYVVRPAENSSTRSSALQLGAMSVIGSGLEVDSATVGRSTLNQAEIDRHQATNIPSLIATLPGVSLGGSLKPGGQTINIWGLGDAEDVPMSVDGATKSGFERYQQGSIFIEPELIKRIEVEKGPHSPETGNGGFGGTVHMETKDAPDLLQEGRDTGAMLKYGYSSNSHEQAYTGAVYGRTEDRRFDALAYWTKRDGDDMKLASAQPDPRNAYPINPKRLPNTAQDLDGELFKLNMQLTDEHRLGLSYMRSNSDIWAPFSAKSYPTPPTQRDIDKYGYDGATRRFLAQRNTIDTTWQAKYQYTPLDNPWIDFEAKYSDSKTDQTDERGPNAYAQPASGGRKITVGYEDRILSLKNTSRFNTGPLEHALTQGIQIRKHDREVDMWMPGKTYEVPKYNNGHYQPGFMPHGKVDNNAFYIQDAITLGNFTLTPSLRYDHVRNRGQKNDAPIYNSPDPVVGHDYGDKTYTGWSPRLSAFWTVTPQFALFADYSKTWRAPVIDEQYEVQAAGTTRSSTSRDLDPERITALRAGNITRFSDVLTQADSLQIRTTVFRNEIKDEIMKNLGIGCPEQLSGGKSIGQVCNQPTIGVYRNIGDLTIKGFEVESFYDSTYLFGSLSYSWITGKHEGAYTNPWGPNVWARDIPPRKWVATLGVKIPQWDAQVGWQGQWVRQTDRVPSDIYPSGPASAAGDSYWDQYENDRYNVQGLFANWKPQQPYLKGTEVNFTLDNMFNRDYRPPLSGENASSLGRNAKISVTRFF</sequence>
<gene>
    <name evidence="17" type="ORF">C4K07_1396</name>
</gene>
<dbReference type="InterPro" id="IPR039426">
    <property type="entry name" value="TonB-dep_rcpt-like"/>
</dbReference>
<keyword evidence="9 13" id="KW-0798">TonB box</keyword>
<evidence type="ECO:0000256" key="7">
    <source>
        <dbReference type="ARBA" id="ARBA00022729"/>
    </source>
</evidence>
<dbReference type="PROSITE" id="PS52016">
    <property type="entry name" value="TONB_DEPENDENT_REC_3"/>
    <property type="match status" value="1"/>
</dbReference>
<dbReference type="Gene3D" id="3.55.50.30">
    <property type="match status" value="1"/>
</dbReference>
<evidence type="ECO:0000256" key="4">
    <source>
        <dbReference type="ARBA" id="ARBA00022452"/>
    </source>
</evidence>
<keyword evidence="6 12" id="KW-0812">Transmembrane</keyword>
<feature type="signal peptide" evidence="15">
    <location>
        <begin position="1"/>
        <end position="30"/>
    </location>
</feature>
<dbReference type="InterPro" id="IPR012910">
    <property type="entry name" value="Plug_dom"/>
</dbReference>
<evidence type="ECO:0000256" key="14">
    <source>
        <dbReference type="SAM" id="MobiDB-lite"/>
    </source>
</evidence>
<dbReference type="Pfam" id="PF00593">
    <property type="entry name" value="TonB_dep_Rec_b-barrel"/>
    <property type="match status" value="1"/>
</dbReference>
<organism evidence="17 18">
    <name type="scientific">Pseudomonas chlororaphis subsp. aureofaciens</name>
    <dbReference type="NCBI Taxonomy" id="587851"/>
    <lineage>
        <taxon>Bacteria</taxon>
        <taxon>Pseudomonadati</taxon>
        <taxon>Pseudomonadota</taxon>
        <taxon>Gammaproteobacteria</taxon>
        <taxon>Pseudomonadales</taxon>
        <taxon>Pseudomonadaceae</taxon>
        <taxon>Pseudomonas</taxon>
    </lineage>
</organism>
<dbReference type="InterPro" id="IPR037066">
    <property type="entry name" value="Plug_dom_sf"/>
</dbReference>
<reference evidence="17 18" key="1">
    <citation type="submission" date="2018-03" db="EMBL/GenBank/DDBJ databases">
        <title>Diversity of phytobeneficial traits revealed by whole-genome analysis of worldwide-isolated phenazine-producing Pseudomonas spp.</title>
        <authorList>
            <person name="Biessy A."/>
            <person name="Novinscak A."/>
            <person name="Blom J."/>
            <person name="Leger G."/>
            <person name="Thomashow L.S."/>
            <person name="Cazorla F.M."/>
            <person name="Josic D."/>
            <person name="Filion M."/>
        </authorList>
    </citation>
    <scope>NUCLEOTIDE SEQUENCE [LARGE SCALE GENOMIC DNA]</scope>
    <source>
        <strain evidence="17 18">ChPhzS24</strain>
    </source>
</reference>
<keyword evidence="3 12" id="KW-0813">Transport</keyword>
<evidence type="ECO:0000256" key="11">
    <source>
        <dbReference type="ARBA" id="ARBA00023237"/>
    </source>
</evidence>
<evidence type="ECO:0000256" key="2">
    <source>
        <dbReference type="ARBA" id="ARBA00009810"/>
    </source>
</evidence>
<keyword evidence="5" id="KW-0410">Iron transport</keyword>
<dbReference type="InterPro" id="IPR010949">
    <property type="entry name" value="TonB_Hb/transfer/lactofer_rcpt"/>
</dbReference>
<dbReference type="Pfam" id="PF07715">
    <property type="entry name" value="Plug"/>
    <property type="match status" value="1"/>
</dbReference>
<evidence type="ECO:0000259" key="16">
    <source>
        <dbReference type="SMART" id="SM00965"/>
    </source>
</evidence>
<dbReference type="Proteomes" id="UP000280455">
    <property type="component" value="Chromosome"/>
</dbReference>
<keyword evidence="5" id="KW-0406">Ion transport</keyword>
<evidence type="ECO:0000256" key="15">
    <source>
        <dbReference type="SAM" id="SignalP"/>
    </source>
</evidence>
<dbReference type="PANTHER" id="PTHR30442:SF0">
    <property type="entry name" value="FE(3+) DICITRATE TRANSPORT PROTEIN FECA"/>
    <property type="match status" value="1"/>
</dbReference>
<keyword evidence="7 15" id="KW-0732">Signal</keyword>
<dbReference type="GO" id="GO:0033214">
    <property type="term" value="P:siderophore-iron import into cell"/>
    <property type="evidence" value="ECO:0007669"/>
    <property type="project" value="TreeGrafter"/>
</dbReference>
<dbReference type="InterPro" id="IPR011662">
    <property type="entry name" value="Secretin/TonB_short_N"/>
</dbReference>
<evidence type="ECO:0000256" key="6">
    <source>
        <dbReference type="ARBA" id="ARBA00022692"/>
    </source>
</evidence>
<evidence type="ECO:0000256" key="10">
    <source>
        <dbReference type="ARBA" id="ARBA00023136"/>
    </source>
</evidence>
<dbReference type="GO" id="GO:0015232">
    <property type="term" value="F:heme transmembrane transporter activity"/>
    <property type="evidence" value="ECO:0007669"/>
    <property type="project" value="InterPro"/>
</dbReference>
<evidence type="ECO:0000256" key="13">
    <source>
        <dbReference type="RuleBase" id="RU003357"/>
    </source>
</evidence>
<feature type="region of interest" description="Disordered" evidence="14">
    <location>
        <begin position="418"/>
        <end position="439"/>
    </location>
</feature>
<dbReference type="Gene3D" id="2.170.130.10">
    <property type="entry name" value="TonB-dependent receptor, plug domain"/>
    <property type="match status" value="1"/>
</dbReference>
<dbReference type="NCBIfam" id="TIGR01786">
    <property type="entry name" value="TonB-hemlactrns"/>
    <property type="match status" value="1"/>
</dbReference>
<keyword evidence="4 12" id="KW-1134">Transmembrane beta strand</keyword>